<dbReference type="Pfam" id="PF00582">
    <property type="entry name" value="Usp"/>
    <property type="match status" value="2"/>
</dbReference>
<keyword evidence="4" id="KW-1185">Reference proteome</keyword>
<feature type="domain" description="UspA" evidence="2">
    <location>
        <begin position="5"/>
        <end position="140"/>
    </location>
</feature>
<dbReference type="PANTHER" id="PTHR46268:SF6">
    <property type="entry name" value="UNIVERSAL STRESS PROTEIN UP12"/>
    <property type="match status" value="1"/>
</dbReference>
<dbReference type="PRINTS" id="PR01438">
    <property type="entry name" value="UNVRSLSTRESS"/>
</dbReference>
<dbReference type="Gene3D" id="3.40.50.620">
    <property type="entry name" value="HUPs"/>
    <property type="match status" value="2"/>
</dbReference>
<evidence type="ECO:0000313" key="4">
    <source>
        <dbReference type="Proteomes" id="UP000624709"/>
    </source>
</evidence>
<proteinExistence type="inferred from homology"/>
<protein>
    <submittedName>
        <fullName evidence="3">Universal stress protein</fullName>
    </submittedName>
</protein>
<accession>A0ABQ4BHL8</accession>
<dbReference type="InterPro" id="IPR006015">
    <property type="entry name" value="Universal_stress_UspA"/>
</dbReference>
<organism evidence="3 4">
    <name type="scientific">Actinoplanes palleronii</name>
    <dbReference type="NCBI Taxonomy" id="113570"/>
    <lineage>
        <taxon>Bacteria</taxon>
        <taxon>Bacillati</taxon>
        <taxon>Actinomycetota</taxon>
        <taxon>Actinomycetes</taxon>
        <taxon>Micromonosporales</taxon>
        <taxon>Micromonosporaceae</taxon>
        <taxon>Actinoplanes</taxon>
    </lineage>
</organism>
<evidence type="ECO:0000259" key="2">
    <source>
        <dbReference type="Pfam" id="PF00582"/>
    </source>
</evidence>
<dbReference type="RefSeq" id="WP_203828237.1">
    <property type="nucleotide sequence ID" value="NZ_BAAATY010000084.1"/>
</dbReference>
<evidence type="ECO:0000256" key="1">
    <source>
        <dbReference type="ARBA" id="ARBA00008791"/>
    </source>
</evidence>
<comment type="caution">
    <text evidence="3">The sequence shown here is derived from an EMBL/GenBank/DDBJ whole genome shotgun (WGS) entry which is preliminary data.</text>
</comment>
<sequence>MRAQAVVVATDGTEASRAAISWATAEALRRGQPLRVVHVLDWDWSAARYEFAGELFEDERQQAEALVAGVARRARAATPELEAESDLLIGDPAAQLIIDTESAGLMVLGHRGRGGFAGLRLGSVSQRVATHAHCPVAVIRDHALTTDDRPVVAGVDDSAAADDVLEAAFTAAAQRESGLVLIRAYPPRYPEAAVRERLAEQVAPWQNKFPDVQVETSVSPDGAASVLVGVSRGAQLVIVGSRGHGVIAGTLLGSTGLQLLHHAACPVLIIRPGRNQEATEAGS</sequence>
<dbReference type="SUPFAM" id="SSF52402">
    <property type="entry name" value="Adenine nucleotide alpha hydrolases-like"/>
    <property type="match status" value="2"/>
</dbReference>
<dbReference type="InterPro" id="IPR014729">
    <property type="entry name" value="Rossmann-like_a/b/a_fold"/>
</dbReference>
<name>A0ABQ4BHL8_9ACTN</name>
<dbReference type="EMBL" id="BOMS01000100">
    <property type="protein sequence ID" value="GIE70177.1"/>
    <property type="molecule type" value="Genomic_DNA"/>
</dbReference>
<gene>
    <name evidence="3" type="ORF">Apa02nite_062850</name>
</gene>
<feature type="domain" description="UspA" evidence="2">
    <location>
        <begin position="149"/>
        <end position="271"/>
    </location>
</feature>
<comment type="similarity">
    <text evidence="1">Belongs to the universal stress protein A family.</text>
</comment>
<dbReference type="InterPro" id="IPR006016">
    <property type="entry name" value="UspA"/>
</dbReference>
<reference evidence="3 4" key="1">
    <citation type="submission" date="2021-01" db="EMBL/GenBank/DDBJ databases">
        <title>Whole genome shotgun sequence of Actinoplanes palleronii NBRC 14916.</title>
        <authorList>
            <person name="Komaki H."/>
            <person name="Tamura T."/>
        </authorList>
    </citation>
    <scope>NUCLEOTIDE SEQUENCE [LARGE SCALE GENOMIC DNA]</scope>
    <source>
        <strain evidence="3 4">NBRC 14916</strain>
    </source>
</reference>
<dbReference type="PANTHER" id="PTHR46268">
    <property type="entry name" value="STRESS RESPONSE PROTEIN NHAX"/>
    <property type="match status" value="1"/>
</dbReference>
<evidence type="ECO:0000313" key="3">
    <source>
        <dbReference type="EMBL" id="GIE70177.1"/>
    </source>
</evidence>
<dbReference type="Proteomes" id="UP000624709">
    <property type="component" value="Unassembled WGS sequence"/>
</dbReference>